<gene>
    <name evidence="2" type="ORF">BU202_02980</name>
</gene>
<reference evidence="3" key="1">
    <citation type="submission" date="2016-12" db="EMBL/GenBank/DDBJ databases">
        <authorList>
            <person name="Gulvik C.A."/>
        </authorList>
    </citation>
    <scope>NUCLEOTIDE SEQUENCE [LARGE SCALE GENOMIC DNA]</scope>
    <source>
        <strain evidence="3">NED12-00049-6B</strain>
    </source>
</reference>
<feature type="domain" description="Knr4/Smi1-like" evidence="1">
    <location>
        <begin position="23"/>
        <end position="146"/>
    </location>
</feature>
<dbReference type="Pfam" id="PF14567">
    <property type="entry name" value="SUKH_5"/>
    <property type="match status" value="1"/>
</dbReference>
<organism evidence="2 3">
    <name type="scientific">Streptococcus cuniculi</name>
    <dbReference type="NCBI Taxonomy" id="1432788"/>
    <lineage>
        <taxon>Bacteria</taxon>
        <taxon>Bacillati</taxon>
        <taxon>Bacillota</taxon>
        <taxon>Bacilli</taxon>
        <taxon>Lactobacillales</taxon>
        <taxon>Streptococcaceae</taxon>
        <taxon>Streptococcus</taxon>
    </lineage>
</organism>
<dbReference type="InterPro" id="IPR037883">
    <property type="entry name" value="Knr4/Smi1-like_sf"/>
</dbReference>
<accession>A0A1Q8E9Z0</accession>
<proteinExistence type="predicted"/>
<protein>
    <recommendedName>
        <fullName evidence="1">Knr4/Smi1-like domain-containing protein</fullName>
    </recommendedName>
</protein>
<dbReference type="Proteomes" id="UP000186890">
    <property type="component" value="Unassembled WGS sequence"/>
</dbReference>
<sequence length="153" mass="17330">MGNYEQAISLIFENIEMMDYFGECSDSLIRLAEEALGVRYPDDYRDFVSRFGAGNFGSSEIYGVFKEDFENSSVPDSVWLTLLEREEIGLPHYLVIIYELGNGELYCLNYDKLNSVGEPTVTAFVPNGKPNTDEILYESFGDFLLNIVTGELE</sequence>
<dbReference type="AlphaFoldDB" id="A0A1Q8E9Z0"/>
<dbReference type="SUPFAM" id="SSF160631">
    <property type="entry name" value="SMI1/KNR4-like"/>
    <property type="match status" value="1"/>
</dbReference>
<dbReference type="OrthoDB" id="1944463at2"/>
<keyword evidence="3" id="KW-1185">Reference proteome</keyword>
<dbReference type="InterPro" id="IPR018958">
    <property type="entry name" value="Knr4/Smi1-like_dom"/>
</dbReference>
<evidence type="ECO:0000313" key="3">
    <source>
        <dbReference type="Proteomes" id="UP000186890"/>
    </source>
</evidence>
<dbReference type="EMBL" id="MSJM01000002">
    <property type="protein sequence ID" value="OLF48597.1"/>
    <property type="molecule type" value="Genomic_DNA"/>
</dbReference>
<dbReference type="RefSeq" id="WP_075104318.1">
    <property type="nucleotide sequence ID" value="NZ_MSJM01000002.1"/>
</dbReference>
<comment type="caution">
    <text evidence="2">The sequence shown here is derived from an EMBL/GenBank/DDBJ whole genome shotgun (WGS) entry which is preliminary data.</text>
</comment>
<evidence type="ECO:0000259" key="1">
    <source>
        <dbReference type="SMART" id="SM00860"/>
    </source>
</evidence>
<dbReference type="SMART" id="SM00860">
    <property type="entry name" value="SMI1_KNR4"/>
    <property type="match status" value="1"/>
</dbReference>
<evidence type="ECO:0000313" key="2">
    <source>
        <dbReference type="EMBL" id="OLF48597.1"/>
    </source>
</evidence>
<name>A0A1Q8E9Z0_9STRE</name>
<dbReference type="Gene3D" id="3.40.1580.10">
    <property type="entry name" value="SMI1/KNR4-like"/>
    <property type="match status" value="1"/>
</dbReference>